<dbReference type="Proteomes" id="UP000034881">
    <property type="component" value="Unassembled WGS sequence"/>
</dbReference>
<proteinExistence type="predicted"/>
<sequence length="84" mass="9360">MAERDIGKGPLERIIGKDLGGFDVPDKLESACRMDSSELEILAGAQRLPDPADSPDLTLTSRQIAHKRTRNAVPPLRLVPYWRH</sequence>
<dbReference type="AlphaFoldDB" id="A0A0G0QPU3"/>
<accession>A0A0G0QPU3</accession>
<protein>
    <submittedName>
        <fullName evidence="1">Uncharacterized protein</fullName>
    </submittedName>
</protein>
<gene>
    <name evidence="1" type="ORF">UT77_C0004G0097</name>
</gene>
<evidence type="ECO:0000313" key="2">
    <source>
        <dbReference type="Proteomes" id="UP000034881"/>
    </source>
</evidence>
<reference evidence="1 2" key="1">
    <citation type="journal article" date="2015" name="Nature">
        <title>rRNA introns, odd ribosomes, and small enigmatic genomes across a large radiation of phyla.</title>
        <authorList>
            <person name="Brown C.T."/>
            <person name="Hug L.A."/>
            <person name="Thomas B.C."/>
            <person name="Sharon I."/>
            <person name="Castelle C.J."/>
            <person name="Singh A."/>
            <person name="Wilkins M.J."/>
            <person name="Williams K.H."/>
            <person name="Banfield J.F."/>
        </authorList>
    </citation>
    <scope>NUCLEOTIDE SEQUENCE [LARGE SCALE GENOMIC DNA]</scope>
</reference>
<evidence type="ECO:0000313" key="1">
    <source>
        <dbReference type="EMBL" id="KKR42113.1"/>
    </source>
</evidence>
<comment type="caution">
    <text evidence="1">The sequence shown here is derived from an EMBL/GenBank/DDBJ whole genome shotgun (WGS) entry which is preliminary data.</text>
</comment>
<dbReference type="EMBL" id="LBYB01000004">
    <property type="protein sequence ID" value="KKR42113.1"/>
    <property type="molecule type" value="Genomic_DNA"/>
</dbReference>
<name>A0A0G0QPU3_9BACT</name>
<organism evidence="1 2">
    <name type="scientific">Candidatus Daviesbacteria bacterium GW2011_GWC2_40_12</name>
    <dbReference type="NCBI Taxonomy" id="1618431"/>
    <lineage>
        <taxon>Bacteria</taxon>
        <taxon>Candidatus Daviesiibacteriota</taxon>
    </lineage>
</organism>